<evidence type="ECO:0008006" key="5">
    <source>
        <dbReference type="Google" id="ProtNLM"/>
    </source>
</evidence>
<dbReference type="InterPro" id="IPR015025">
    <property type="entry name" value="PoNi_C"/>
</dbReference>
<protein>
    <recommendedName>
        <fullName evidence="5">DUF1911 domain-containing protein</fullName>
    </recommendedName>
</protein>
<evidence type="ECO:0000313" key="4">
    <source>
        <dbReference type="Proteomes" id="UP001500021"/>
    </source>
</evidence>
<dbReference type="InterPro" id="IPR028983">
    <property type="entry name" value="PA2201-like_C"/>
</dbReference>
<name>A0ABN1LBS1_9GAMM</name>
<gene>
    <name evidence="3" type="ORF">GCM10009111_34830</name>
</gene>
<dbReference type="Gene3D" id="1.10.3920.10">
    <property type="entry name" value="PA2201 C-terminal domain-like"/>
    <property type="match status" value="1"/>
</dbReference>
<organism evidence="3 4">
    <name type="scientific">Colwellia asteriadis</name>
    <dbReference type="NCBI Taxonomy" id="517723"/>
    <lineage>
        <taxon>Bacteria</taxon>
        <taxon>Pseudomonadati</taxon>
        <taxon>Pseudomonadota</taxon>
        <taxon>Gammaproteobacteria</taxon>
        <taxon>Alteromonadales</taxon>
        <taxon>Colwelliaceae</taxon>
        <taxon>Colwellia</taxon>
    </lineage>
</organism>
<dbReference type="SUPFAM" id="SSF140731">
    <property type="entry name" value="PA2201 C-terminal domain-like"/>
    <property type="match status" value="1"/>
</dbReference>
<dbReference type="Pfam" id="PF08928">
    <property type="entry name" value="PoNi_N"/>
    <property type="match status" value="1"/>
</dbReference>
<sequence>MLRDTIKDKAYFDETIEFSIETIGEYVDDLKNDESLSTEVKMNFSFGIVEYLVSLMHERYSRGDNLIELKPHLLSALEYRQWQKDYADALPENEQVERIDWEELHEDDMRRTLVWFAFAYCLDMGQDYYQQVLDLIANQGQDGLLDNIAVAMGDKNREVAQSTLFKKRFGKLYDVVIAEPSKRPALVKAYLDAWYKAEGSPGYHLMDTDAYIGYWCWGAALVVKLYNIDDSSFIDHEYYPKDLVHWQGNSK</sequence>
<feature type="domain" description="PoNi C-terminal" evidence="2">
    <location>
        <begin position="141"/>
        <end position="243"/>
    </location>
</feature>
<evidence type="ECO:0000313" key="3">
    <source>
        <dbReference type="EMBL" id="GAA0824224.1"/>
    </source>
</evidence>
<evidence type="ECO:0000259" key="2">
    <source>
        <dbReference type="Pfam" id="PF08929"/>
    </source>
</evidence>
<evidence type="ECO:0000259" key="1">
    <source>
        <dbReference type="Pfam" id="PF08928"/>
    </source>
</evidence>
<keyword evidence="4" id="KW-1185">Reference proteome</keyword>
<dbReference type="Proteomes" id="UP001500021">
    <property type="component" value="Unassembled WGS sequence"/>
</dbReference>
<dbReference type="InterPro" id="IPR015024">
    <property type="entry name" value="PoNi_N"/>
</dbReference>
<dbReference type="Pfam" id="PF08929">
    <property type="entry name" value="PoNi_C"/>
    <property type="match status" value="1"/>
</dbReference>
<feature type="domain" description="PoNi N-terminal" evidence="1">
    <location>
        <begin position="3"/>
        <end position="127"/>
    </location>
</feature>
<accession>A0ABN1LBS1</accession>
<reference evidence="3 4" key="1">
    <citation type="journal article" date="2019" name="Int. J. Syst. Evol. Microbiol.">
        <title>The Global Catalogue of Microorganisms (GCM) 10K type strain sequencing project: providing services to taxonomists for standard genome sequencing and annotation.</title>
        <authorList>
            <consortium name="The Broad Institute Genomics Platform"/>
            <consortium name="The Broad Institute Genome Sequencing Center for Infectious Disease"/>
            <person name="Wu L."/>
            <person name="Ma J."/>
        </authorList>
    </citation>
    <scope>NUCLEOTIDE SEQUENCE [LARGE SCALE GENOMIC DNA]</scope>
    <source>
        <strain evidence="3 4">JCM 15608</strain>
    </source>
</reference>
<dbReference type="EMBL" id="BAAAFA010000019">
    <property type="protein sequence ID" value="GAA0824224.1"/>
    <property type="molecule type" value="Genomic_DNA"/>
</dbReference>
<proteinExistence type="predicted"/>
<comment type="caution">
    <text evidence="3">The sequence shown here is derived from an EMBL/GenBank/DDBJ whole genome shotgun (WGS) entry which is preliminary data.</text>
</comment>
<dbReference type="RefSeq" id="WP_343819110.1">
    <property type="nucleotide sequence ID" value="NZ_BAAAFA010000019.1"/>
</dbReference>